<organism evidence="1 2">
    <name type="scientific">Candidatus Paraprevotella stercoravium</name>
    <dbReference type="NCBI Taxonomy" id="2838725"/>
    <lineage>
        <taxon>Bacteria</taxon>
        <taxon>Pseudomonadati</taxon>
        <taxon>Bacteroidota</taxon>
        <taxon>Bacteroidia</taxon>
        <taxon>Bacteroidales</taxon>
        <taxon>Prevotellaceae</taxon>
        <taxon>Paraprevotella</taxon>
    </lineage>
</organism>
<evidence type="ECO:0000313" key="2">
    <source>
        <dbReference type="Proteomes" id="UP000823865"/>
    </source>
</evidence>
<comment type="caution">
    <text evidence="1">The sequence shown here is derived from an EMBL/GenBank/DDBJ whole genome shotgun (WGS) entry which is preliminary data.</text>
</comment>
<reference evidence="1" key="2">
    <citation type="submission" date="2021-04" db="EMBL/GenBank/DDBJ databases">
        <authorList>
            <person name="Gilroy R."/>
        </authorList>
    </citation>
    <scope>NUCLEOTIDE SEQUENCE</scope>
    <source>
        <strain evidence="1">G3-2149</strain>
    </source>
</reference>
<proteinExistence type="predicted"/>
<gene>
    <name evidence="1" type="ORF">H9789_03415</name>
</gene>
<dbReference type="Proteomes" id="UP000823865">
    <property type="component" value="Unassembled WGS sequence"/>
</dbReference>
<reference evidence="1" key="1">
    <citation type="journal article" date="2021" name="PeerJ">
        <title>Extensive microbial diversity within the chicken gut microbiome revealed by metagenomics and culture.</title>
        <authorList>
            <person name="Gilroy R."/>
            <person name="Ravi A."/>
            <person name="Getino M."/>
            <person name="Pursley I."/>
            <person name="Horton D.L."/>
            <person name="Alikhan N.F."/>
            <person name="Baker D."/>
            <person name="Gharbi K."/>
            <person name="Hall N."/>
            <person name="Watson M."/>
            <person name="Adriaenssens E.M."/>
            <person name="Foster-Nyarko E."/>
            <person name="Jarju S."/>
            <person name="Secka A."/>
            <person name="Antonio M."/>
            <person name="Oren A."/>
            <person name="Chaudhuri R.R."/>
            <person name="La Ragione R."/>
            <person name="Hildebrand F."/>
            <person name="Pallen M.J."/>
        </authorList>
    </citation>
    <scope>NUCLEOTIDE SEQUENCE</scope>
    <source>
        <strain evidence="1">G3-2149</strain>
    </source>
</reference>
<name>A0A9E2L5C2_9BACT</name>
<dbReference type="EMBL" id="JAHLFU010000062">
    <property type="protein sequence ID" value="MBU3852871.1"/>
    <property type="molecule type" value="Genomic_DNA"/>
</dbReference>
<protein>
    <submittedName>
        <fullName evidence="1">Uncharacterized protein</fullName>
    </submittedName>
</protein>
<dbReference type="AlphaFoldDB" id="A0A9E2L5C2"/>
<sequence length="146" mass="16810">MNNCEAFDVVRRAVENGKVLRMLVTPGVDKNNCPYYWIGLRYDMNEIVFKLLVNEEIEAYIMAFLKGDEEMPEVTSCVPDTVTGNKADWLLEHRIKQSVHAESSNEVMTISNGRNFLCTKLKFQNGKISYSEEYSDILSFLKPDEQ</sequence>
<evidence type="ECO:0000313" key="1">
    <source>
        <dbReference type="EMBL" id="MBU3852871.1"/>
    </source>
</evidence>
<accession>A0A9E2L5C2</accession>